<dbReference type="RefSeq" id="WP_106683327.1">
    <property type="nucleotide sequence ID" value="NZ_CP027667.1"/>
</dbReference>
<evidence type="ECO:0000313" key="3">
    <source>
        <dbReference type="Proteomes" id="UP000237925"/>
    </source>
</evidence>
<dbReference type="AlphaFoldDB" id="A0A2R3QB28"/>
<feature type="transmembrane region" description="Helical" evidence="1">
    <location>
        <begin position="99"/>
        <end position="120"/>
    </location>
</feature>
<organism evidence="2 3">
    <name type="scientific">Melaminivora suipulveris</name>
    <dbReference type="NCBI Taxonomy" id="2109913"/>
    <lineage>
        <taxon>Bacteria</taxon>
        <taxon>Pseudomonadati</taxon>
        <taxon>Pseudomonadota</taxon>
        <taxon>Betaproteobacteria</taxon>
        <taxon>Burkholderiales</taxon>
        <taxon>Comamonadaceae</taxon>
        <taxon>Melaminivora</taxon>
    </lineage>
</organism>
<keyword evidence="1" id="KW-0812">Transmembrane</keyword>
<sequence>MTQPPPLRPATRAAAAPGTLAGWLIFAPLGAVVGLRWVLDWLEGRAAAPPAWRLAPFVGEQNPFGWLAAAGWALAGLALLALVAWWVRRRWGQRALARLLAGLWLLAALVVCAAQVVRFLNLRGLVPQAEPLAARVLGSRSVAPSARGPGGTLLVLQVPGMATQQALVDDPAAARLQPGQPVALRWAGGRWSGRYITGWQVRPPQAARDNPRP</sequence>
<dbReference type="EMBL" id="CP027667">
    <property type="protein sequence ID" value="AVO48847.1"/>
    <property type="molecule type" value="Genomic_DNA"/>
</dbReference>
<keyword evidence="1" id="KW-0472">Membrane</keyword>
<evidence type="ECO:0000256" key="1">
    <source>
        <dbReference type="SAM" id="Phobius"/>
    </source>
</evidence>
<feature type="transmembrane region" description="Helical" evidence="1">
    <location>
        <begin position="20"/>
        <end position="39"/>
    </location>
</feature>
<dbReference type="KEGG" id="mela:C6568_05935"/>
<keyword evidence="3" id="KW-1185">Reference proteome</keyword>
<keyword evidence="1" id="KW-1133">Transmembrane helix</keyword>
<reference evidence="2 3" key="1">
    <citation type="submission" date="2018-03" db="EMBL/GenBank/DDBJ databases">
        <title>Genome sequencing of Melaminivora sp.</title>
        <authorList>
            <person name="Kim S.-J."/>
            <person name="Heo J."/>
            <person name="Ahn J.-H."/>
            <person name="Kwon S.-W."/>
        </authorList>
    </citation>
    <scope>NUCLEOTIDE SEQUENCE [LARGE SCALE GENOMIC DNA]</scope>
    <source>
        <strain evidence="2 3">SC2-9</strain>
    </source>
</reference>
<protein>
    <submittedName>
        <fullName evidence="2">Uncharacterized protein</fullName>
    </submittedName>
</protein>
<dbReference type="Proteomes" id="UP000237925">
    <property type="component" value="Chromosome"/>
</dbReference>
<feature type="transmembrane region" description="Helical" evidence="1">
    <location>
        <begin position="64"/>
        <end position="87"/>
    </location>
</feature>
<name>A0A2R3QB28_9BURK</name>
<accession>A0A2R3QB28</accession>
<dbReference type="OrthoDB" id="8811056at2"/>
<gene>
    <name evidence="2" type="ORF">C6568_05935</name>
</gene>
<proteinExistence type="predicted"/>
<evidence type="ECO:0000313" key="2">
    <source>
        <dbReference type="EMBL" id="AVO48847.1"/>
    </source>
</evidence>